<reference evidence="3" key="2">
    <citation type="submission" date="2021-09" db="EMBL/GenBank/DDBJ databases">
        <authorList>
            <person name="Gilroy R."/>
        </authorList>
    </citation>
    <scope>NUCLEOTIDE SEQUENCE</scope>
    <source>
        <strain evidence="3">CHK124-7917</strain>
    </source>
</reference>
<gene>
    <name evidence="3" type="ORF">K8U72_08750</name>
</gene>
<comment type="caution">
    <text evidence="3">The sequence shown here is derived from an EMBL/GenBank/DDBJ whole genome shotgun (WGS) entry which is preliminary data.</text>
</comment>
<feature type="domain" description="DUF6273" evidence="2">
    <location>
        <begin position="129"/>
        <end position="299"/>
    </location>
</feature>
<evidence type="ECO:0000313" key="4">
    <source>
        <dbReference type="Proteomes" id="UP000697330"/>
    </source>
</evidence>
<dbReference type="AlphaFoldDB" id="A0A921KNM9"/>
<dbReference type="EMBL" id="DYWQ01000135">
    <property type="protein sequence ID" value="HJF45851.1"/>
    <property type="molecule type" value="Genomic_DNA"/>
</dbReference>
<reference evidence="3" key="1">
    <citation type="journal article" date="2021" name="PeerJ">
        <title>Extensive microbial diversity within the chicken gut microbiome revealed by metagenomics and culture.</title>
        <authorList>
            <person name="Gilroy R."/>
            <person name="Ravi A."/>
            <person name="Getino M."/>
            <person name="Pursley I."/>
            <person name="Horton D.L."/>
            <person name="Alikhan N.F."/>
            <person name="Baker D."/>
            <person name="Gharbi K."/>
            <person name="Hall N."/>
            <person name="Watson M."/>
            <person name="Adriaenssens E.M."/>
            <person name="Foster-Nyarko E."/>
            <person name="Jarju S."/>
            <person name="Secka A."/>
            <person name="Antonio M."/>
            <person name="Oren A."/>
            <person name="Chaudhuri R.R."/>
            <person name="La Ragione R."/>
            <person name="Hildebrand F."/>
            <person name="Pallen M.J."/>
        </authorList>
    </citation>
    <scope>NUCLEOTIDE SEQUENCE</scope>
    <source>
        <strain evidence="3">CHK124-7917</strain>
    </source>
</reference>
<evidence type="ECO:0000256" key="1">
    <source>
        <dbReference type="SAM" id="SignalP"/>
    </source>
</evidence>
<accession>A0A921KNM9</accession>
<organism evidence="3 4">
    <name type="scientific">Thermophilibacter provencensis</name>
    <dbReference type="NCBI Taxonomy" id="1852386"/>
    <lineage>
        <taxon>Bacteria</taxon>
        <taxon>Bacillati</taxon>
        <taxon>Actinomycetota</taxon>
        <taxon>Coriobacteriia</taxon>
        <taxon>Coriobacteriales</taxon>
        <taxon>Atopobiaceae</taxon>
        <taxon>Thermophilibacter</taxon>
    </lineage>
</organism>
<evidence type="ECO:0000313" key="3">
    <source>
        <dbReference type="EMBL" id="HJF45851.1"/>
    </source>
</evidence>
<evidence type="ECO:0000259" key="2">
    <source>
        <dbReference type="Pfam" id="PF19789"/>
    </source>
</evidence>
<proteinExistence type="predicted"/>
<dbReference type="Pfam" id="PF19789">
    <property type="entry name" value="DUF6273"/>
    <property type="match status" value="1"/>
</dbReference>
<sequence>MARRGSGCLTALALVLSIAFVALAATLFMLVANGGGPGSPEDEGSPERVAAGSFDEYSWQELSDIAGLIAAAPSDEEGRAVASQHGIEVGDTRTLTLGDASVVELRVVGIRADERADGGGVAGLTLMTSPIAVRPFSDEKNEGGWESSDLRSWLAGEGASLLPDELVSRVVPVLKVTDNAAVRYGDSGAVEALTTTADALWVPSVSEVCGEVDWFAQEYGTTPSASSEYVDFRPYDEALSAQGEQYEYFSDAGVDGSGTSGALVMAYGGTACNWWYRTSYPYALEGWEQRMVYQVMSSGYPGMTSGPSEQAGVVVGLCL</sequence>
<name>A0A921KNM9_9ACTN</name>
<protein>
    <submittedName>
        <fullName evidence="3">DUF6273 domain-containing protein</fullName>
    </submittedName>
</protein>
<feature type="signal peptide" evidence="1">
    <location>
        <begin position="1"/>
        <end position="24"/>
    </location>
</feature>
<dbReference type="InterPro" id="IPR046240">
    <property type="entry name" value="DUF6273"/>
</dbReference>
<dbReference type="RefSeq" id="WP_274959525.1">
    <property type="nucleotide sequence ID" value="NZ_DYWQ01000135.1"/>
</dbReference>
<keyword evidence="1" id="KW-0732">Signal</keyword>
<feature type="chain" id="PRO_5037825063" evidence="1">
    <location>
        <begin position="25"/>
        <end position="319"/>
    </location>
</feature>
<dbReference type="Proteomes" id="UP000697330">
    <property type="component" value="Unassembled WGS sequence"/>
</dbReference>